<evidence type="ECO:0000313" key="2">
    <source>
        <dbReference type="EMBL" id="ANU10806.2"/>
    </source>
</evidence>
<dbReference type="Proteomes" id="UP000092661">
    <property type="component" value="Chromosome"/>
</dbReference>
<dbReference type="EMBL" id="CP016534">
    <property type="protein sequence ID" value="ANU10806.2"/>
    <property type="molecule type" value="Genomic_DNA"/>
</dbReference>
<proteinExistence type="predicted"/>
<protein>
    <submittedName>
        <fullName evidence="2">Uncharacterized protein</fullName>
    </submittedName>
</protein>
<evidence type="ECO:0000256" key="1">
    <source>
        <dbReference type="SAM" id="Phobius"/>
    </source>
</evidence>
<name>A0ABN4RFK0_9BACL</name>
<feature type="transmembrane region" description="Helical" evidence="1">
    <location>
        <begin position="24"/>
        <end position="49"/>
    </location>
</feature>
<keyword evidence="1" id="KW-0472">Membrane</keyword>
<keyword evidence="1" id="KW-0812">Transmembrane</keyword>
<gene>
    <name evidence="2" type="ORF">BBH88_11035</name>
</gene>
<evidence type="ECO:0000313" key="3">
    <source>
        <dbReference type="Proteomes" id="UP000092661"/>
    </source>
</evidence>
<accession>A0ABN4RFK0</accession>
<reference evidence="2" key="1">
    <citation type="submission" date="2016-10" db="EMBL/GenBank/DDBJ databases">
        <authorList>
            <person name="See-Too W.S."/>
        </authorList>
    </citation>
    <scope>NUCLEOTIDE SEQUENCE</scope>
    <source>
        <strain evidence="2">DSM 14505</strain>
    </source>
</reference>
<organism evidence="2 3">
    <name type="scientific">Planococcus antarcticus DSM 14505</name>
    <dbReference type="NCBI Taxonomy" id="1185653"/>
    <lineage>
        <taxon>Bacteria</taxon>
        <taxon>Bacillati</taxon>
        <taxon>Bacillota</taxon>
        <taxon>Bacilli</taxon>
        <taxon>Bacillales</taxon>
        <taxon>Caryophanaceae</taxon>
        <taxon>Planococcus</taxon>
    </lineage>
</organism>
<keyword evidence="1" id="KW-1133">Transmembrane helix</keyword>
<keyword evidence="3" id="KW-1185">Reference proteome</keyword>
<sequence>MDMFFYNCINTKKPMLQLAYKKQFVALGFIYSKFYMAIGLALGTVITLVNDPHPARQKYSRFEKYKL</sequence>